<dbReference type="PANTHER" id="PTHR33178">
    <property type="match status" value="1"/>
</dbReference>
<dbReference type="InterPro" id="IPR013097">
    <property type="entry name" value="Dabb"/>
</dbReference>
<dbReference type="PANTHER" id="PTHR33178:SF10">
    <property type="entry name" value="STRESS-RESPONSE A_B BARREL DOMAIN-CONTAINING PROTEIN"/>
    <property type="match status" value="1"/>
</dbReference>
<dbReference type="AlphaFoldDB" id="A0ABD1FWK3"/>
<accession>A0ABD1FWK3</accession>
<dbReference type="SUPFAM" id="SSF54909">
    <property type="entry name" value="Dimeric alpha+beta barrel"/>
    <property type="match status" value="1"/>
</dbReference>
<dbReference type="EMBL" id="JBEAFC010000011">
    <property type="protein sequence ID" value="KAL1535359.1"/>
    <property type="molecule type" value="Genomic_DNA"/>
</dbReference>
<dbReference type="SMART" id="SM00886">
    <property type="entry name" value="Dabb"/>
    <property type="match status" value="1"/>
</dbReference>
<protein>
    <submittedName>
        <fullName evidence="3">Stress-response A/B barrel domain-containing protein HS1-like</fullName>
    </submittedName>
</protein>
<evidence type="ECO:0000256" key="1">
    <source>
        <dbReference type="ARBA" id="ARBA00011738"/>
    </source>
</evidence>
<keyword evidence="4" id="KW-1185">Reference proteome</keyword>
<comment type="subunit">
    <text evidence="1">Homodimer.</text>
</comment>
<reference evidence="3 4" key="1">
    <citation type="submission" date="2024-06" db="EMBL/GenBank/DDBJ databases">
        <title>A chromosome level genome sequence of Diviner's sage (Salvia divinorum).</title>
        <authorList>
            <person name="Ford S.A."/>
            <person name="Ro D.-K."/>
            <person name="Ness R.W."/>
            <person name="Phillips M.A."/>
        </authorList>
    </citation>
    <scope>NUCLEOTIDE SEQUENCE [LARGE SCALE GENOMIC DNA]</scope>
    <source>
        <strain evidence="3">SAF-2024a</strain>
        <tissue evidence="3">Leaf</tissue>
    </source>
</reference>
<proteinExistence type="predicted"/>
<dbReference type="PROSITE" id="PS51502">
    <property type="entry name" value="S_R_A_B_BARREL"/>
    <property type="match status" value="1"/>
</dbReference>
<name>A0ABD1FWK3_SALDI</name>
<sequence>MEIKHVVLVKFNESATEEQIEDCIKQYVKLVDLIPSIKAFKWGKEIGILSLNQGFTHVFESTFESVEDVVGFATNPHHTSYSSVLMPLVEKFVLLDFQPVNVKP</sequence>
<dbReference type="InterPro" id="IPR011008">
    <property type="entry name" value="Dimeric_a/b-barrel"/>
</dbReference>
<gene>
    <name evidence="3" type="ORF">AAHA92_28144</name>
</gene>
<comment type="caution">
    <text evidence="3">The sequence shown here is derived from an EMBL/GenBank/DDBJ whole genome shotgun (WGS) entry which is preliminary data.</text>
</comment>
<dbReference type="Pfam" id="PF07876">
    <property type="entry name" value="Dabb"/>
    <property type="match status" value="1"/>
</dbReference>
<dbReference type="Proteomes" id="UP001567538">
    <property type="component" value="Unassembled WGS sequence"/>
</dbReference>
<organism evidence="3 4">
    <name type="scientific">Salvia divinorum</name>
    <name type="common">Maria pastora</name>
    <name type="synonym">Diviner's sage</name>
    <dbReference type="NCBI Taxonomy" id="28513"/>
    <lineage>
        <taxon>Eukaryota</taxon>
        <taxon>Viridiplantae</taxon>
        <taxon>Streptophyta</taxon>
        <taxon>Embryophyta</taxon>
        <taxon>Tracheophyta</taxon>
        <taxon>Spermatophyta</taxon>
        <taxon>Magnoliopsida</taxon>
        <taxon>eudicotyledons</taxon>
        <taxon>Gunneridae</taxon>
        <taxon>Pentapetalae</taxon>
        <taxon>asterids</taxon>
        <taxon>lamiids</taxon>
        <taxon>Lamiales</taxon>
        <taxon>Lamiaceae</taxon>
        <taxon>Nepetoideae</taxon>
        <taxon>Mentheae</taxon>
        <taxon>Salviinae</taxon>
        <taxon>Salvia</taxon>
        <taxon>Salvia subgen. Calosphace</taxon>
    </lineage>
</organism>
<dbReference type="InterPro" id="IPR044662">
    <property type="entry name" value="HS1/DABB1-like"/>
</dbReference>
<evidence type="ECO:0000313" key="3">
    <source>
        <dbReference type="EMBL" id="KAL1535359.1"/>
    </source>
</evidence>
<evidence type="ECO:0000313" key="4">
    <source>
        <dbReference type="Proteomes" id="UP001567538"/>
    </source>
</evidence>
<dbReference type="Gene3D" id="3.30.70.100">
    <property type="match status" value="1"/>
</dbReference>
<feature type="domain" description="Stress-response A/B barrel" evidence="2">
    <location>
        <begin position="3"/>
        <end position="97"/>
    </location>
</feature>
<evidence type="ECO:0000259" key="2">
    <source>
        <dbReference type="PROSITE" id="PS51502"/>
    </source>
</evidence>